<evidence type="ECO:0000256" key="1">
    <source>
        <dbReference type="SAM" id="Coils"/>
    </source>
</evidence>
<protein>
    <recommendedName>
        <fullName evidence="5">Transmembrane protein</fullName>
    </recommendedName>
</protein>
<proteinExistence type="predicted"/>
<sequence length="110" mass="12431">MNPSQVEYFRHRYASMTDDELALLVATRRDVLSDDARVALGEVLRSKDLPRFVNEVNAVVDDLNAQARAAGEELARHRENNRRARKPLLYFFAFVGLLAVVMALLSSTEP</sequence>
<evidence type="ECO:0000256" key="2">
    <source>
        <dbReference type="SAM" id="Phobius"/>
    </source>
</evidence>
<dbReference type="Proteomes" id="UP000005019">
    <property type="component" value="Unassembled WGS sequence"/>
</dbReference>
<feature type="transmembrane region" description="Helical" evidence="2">
    <location>
        <begin position="88"/>
        <end position="107"/>
    </location>
</feature>
<feature type="coiled-coil region" evidence="1">
    <location>
        <begin position="53"/>
        <end position="80"/>
    </location>
</feature>
<dbReference type="EMBL" id="AFHG01000052">
    <property type="protein sequence ID" value="EGK71289.1"/>
    <property type="molecule type" value="Genomic_DNA"/>
</dbReference>
<keyword evidence="1" id="KW-0175">Coiled coil</keyword>
<evidence type="ECO:0000313" key="3">
    <source>
        <dbReference type="EMBL" id="EGK71289.1"/>
    </source>
</evidence>
<comment type="caution">
    <text evidence="3">The sequence shown here is derived from an EMBL/GenBank/DDBJ whole genome shotgun (WGS) entry which is preliminary data.</text>
</comment>
<reference evidence="3 4" key="1">
    <citation type="journal article" date="2011" name="J. Bacteriol.">
        <title>Genome sequence of Methyloversatilis universalis FAM5T, a methylotrophic representative of the order Rhodocyclales.</title>
        <authorList>
            <person name="Kittichotirat W."/>
            <person name="Good N.M."/>
            <person name="Hall R."/>
            <person name="Bringel F."/>
            <person name="Lajus A."/>
            <person name="Medigue C."/>
            <person name="Smalley N.E."/>
            <person name="Beck D."/>
            <person name="Bumgarner R."/>
            <person name="Vuilleumier S."/>
            <person name="Kalyuzhnaya M.G."/>
        </authorList>
    </citation>
    <scope>NUCLEOTIDE SEQUENCE [LARGE SCALE GENOMIC DNA]</scope>
    <source>
        <strain evidence="4">ATCC BAA-1314 / JCM 13912 / FAM5</strain>
    </source>
</reference>
<keyword evidence="2" id="KW-0812">Transmembrane</keyword>
<dbReference type="AlphaFoldDB" id="F5REF8"/>
<evidence type="ECO:0000313" key="4">
    <source>
        <dbReference type="Proteomes" id="UP000005019"/>
    </source>
</evidence>
<accession>F5REF8</accession>
<keyword evidence="2" id="KW-1133">Transmembrane helix</keyword>
<gene>
    <name evidence="3" type="ORF">METUNv1_02678</name>
</gene>
<evidence type="ECO:0008006" key="5">
    <source>
        <dbReference type="Google" id="ProtNLM"/>
    </source>
</evidence>
<dbReference type="STRING" id="1000565.METUNv1_02678"/>
<name>F5REF8_METUF</name>
<keyword evidence="4" id="KW-1185">Reference proteome</keyword>
<organism evidence="3 4">
    <name type="scientific">Methyloversatilis universalis (strain ATCC BAA-1314 / DSM 25237 / JCM 13912 / CCUG 52030 / FAM5)</name>
    <dbReference type="NCBI Taxonomy" id="1000565"/>
    <lineage>
        <taxon>Bacteria</taxon>
        <taxon>Pseudomonadati</taxon>
        <taxon>Pseudomonadota</taxon>
        <taxon>Betaproteobacteria</taxon>
        <taxon>Nitrosomonadales</taxon>
        <taxon>Sterolibacteriaceae</taxon>
        <taxon>Methyloversatilis</taxon>
    </lineage>
</organism>
<keyword evidence="2" id="KW-0472">Membrane</keyword>